<proteinExistence type="predicted"/>
<dbReference type="EMBL" id="UINC01027230">
    <property type="protein sequence ID" value="SVB06125.1"/>
    <property type="molecule type" value="Genomic_DNA"/>
</dbReference>
<dbReference type="AlphaFoldDB" id="A0A382AX67"/>
<name>A0A382AX67_9ZZZZ</name>
<organism evidence="1">
    <name type="scientific">marine metagenome</name>
    <dbReference type="NCBI Taxonomy" id="408172"/>
    <lineage>
        <taxon>unclassified sequences</taxon>
        <taxon>metagenomes</taxon>
        <taxon>ecological metagenomes</taxon>
    </lineage>
</organism>
<reference evidence="1" key="1">
    <citation type="submission" date="2018-05" db="EMBL/GenBank/DDBJ databases">
        <authorList>
            <person name="Lanie J.A."/>
            <person name="Ng W.-L."/>
            <person name="Kazmierczak K.M."/>
            <person name="Andrzejewski T.M."/>
            <person name="Davidsen T.M."/>
            <person name="Wayne K.J."/>
            <person name="Tettelin H."/>
            <person name="Glass J.I."/>
            <person name="Rusch D."/>
            <person name="Podicherti R."/>
            <person name="Tsui H.-C.T."/>
            <person name="Winkler M.E."/>
        </authorList>
    </citation>
    <scope>NUCLEOTIDE SEQUENCE</scope>
</reference>
<accession>A0A382AX67</accession>
<gene>
    <name evidence="1" type="ORF">METZ01_LOCUS158979</name>
</gene>
<sequence>SFAVMTIMSVLIISTTTSPSAFAEVSEATENSVNANSGVSTTLFEIVDPETKEVKYSEETVFIYEEDNYSFVHPDFEIRRVDGLEYIHKDGQWMVNETLRNTGIRSIPKNSEKLKDFSKDGRDFKRISSKRAPDQFRGKIPASKIFDIRETNTNSQIVELVKKSVTDKPHQASADFTVIEGLLTEMLIEASIEFPGREPHLVRIRKTFTEHEKSQNIYAPEVESVTQQRDVESLCPKKLDQCVYSEEIKILEELEERRPGLCEKSPRKALSRLEMMSWIEKHSECLMDAGEKAAADAFMRIVITRARFGL</sequence>
<protein>
    <submittedName>
        <fullName evidence="1">Uncharacterized protein</fullName>
    </submittedName>
</protein>
<feature type="non-terminal residue" evidence="1">
    <location>
        <position position="1"/>
    </location>
</feature>
<evidence type="ECO:0000313" key="1">
    <source>
        <dbReference type="EMBL" id="SVB06125.1"/>
    </source>
</evidence>